<sequence>MFKMPDASDITFFNDPDDDVPLPKSHLPPAIDINASTRDATPFYSRLDIPTATVAAGSRRSGRHLKPSARMRDADNACGLFKFRHEETCTVKRYRPSGTEENEDKNVHPGESSADELVPQPDVEDLDDTDDAKSENGAHSDADVRTNSLTVLMGGDAGEPAQKHTFRGGTSTLRTHIVRHKKTHFQVYKQRCDAASITMHPRAIPPGEEHLTATQTTLDANLIAKPPMFTKEGLLEYIMELVVTEDEAIQLIDKPAFRRLLQYARPSLTEKDIPHRTKLTDTIKSRAMTVVKTIKERLAVGWMMSDNASNNDTTMKELARAIDEDGSRWLAGPHRIRCNHKKICRAIYSGTDVDIDGLTAQLAALEHDPKAIVEDGYDVSNAIGKALALIDQIRKSPQARAFFKKSCEEEGVPCLERFLSLRLAVNRFTLLADESHEVPKLRKKSYSDFKLDRAD</sequence>
<organism evidence="2 3">
    <name type="scientific">Suillus placidus</name>
    <dbReference type="NCBI Taxonomy" id="48579"/>
    <lineage>
        <taxon>Eukaryota</taxon>
        <taxon>Fungi</taxon>
        <taxon>Dikarya</taxon>
        <taxon>Basidiomycota</taxon>
        <taxon>Agaricomycotina</taxon>
        <taxon>Agaricomycetes</taxon>
        <taxon>Agaricomycetidae</taxon>
        <taxon>Boletales</taxon>
        <taxon>Suillineae</taxon>
        <taxon>Suillaceae</taxon>
        <taxon>Suillus</taxon>
    </lineage>
</organism>
<reference evidence="2" key="1">
    <citation type="journal article" date="2020" name="New Phytol.">
        <title>Comparative genomics reveals dynamic genome evolution in host specialist ectomycorrhizal fungi.</title>
        <authorList>
            <person name="Lofgren L.A."/>
            <person name="Nguyen N.H."/>
            <person name="Vilgalys R."/>
            <person name="Ruytinx J."/>
            <person name="Liao H.L."/>
            <person name="Branco S."/>
            <person name="Kuo A."/>
            <person name="LaButti K."/>
            <person name="Lipzen A."/>
            <person name="Andreopoulos W."/>
            <person name="Pangilinan J."/>
            <person name="Riley R."/>
            <person name="Hundley H."/>
            <person name="Na H."/>
            <person name="Barry K."/>
            <person name="Grigoriev I.V."/>
            <person name="Stajich J.E."/>
            <person name="Kennedy P.G."/>
        </authorList>
    </citation>
    <scope>NUCLEOTIDE SEQUENCE</scope>
    <source>
        <strain evidence="2">DOB743</strain>
    </source>
</reference>
<evidence type="ECO:0000256" key="1">
    <source>
        <dbReference type="SAM" id="MobiDB-lite"/>
    </source>
</evidence>
<comment type="caution">
    <text evidence="2">The sequence shown here is derived from an EMBL/GenBank/DDBJ whole genome shotgun (WGS) entry which is preliminary data.</text>
</comment>
<evidence type="ECO:0000313" key="3">
    <source>
        <dbReference type="Proteomes" id="UP000714275"/>
    </source>
</evidence>
<proteinExistence type="predicted"/>
<evidence type="ECO:0000313" key="2">
    <source>
        <dbReference type="EMBL" id="KAG1773678.1"/>
    </source>
</evidence>
<dbReference type="AlphaFoldDB" id="A0A9P6ZPG5"/>
<gene>
    <name evidence="2" type="ORF">EV702DRAFT_1201002</name>
</gene>
<keyword evidence="3" id="KW-1185">Reference proteome</keyword>
<feature type="region of interest" description="Disordered" evidence="1">
    <location>
        <begin position="94"/>
        <end position="146"/>
    </location>
</feature>
<dbReference type="EMBL" id="JABBWD010000047">
    <property type="protein sequence ID" value="KAG1773678.1"/>
    <property type="molecule type" value="Genomic_DNA"/>
</dbReference>
<name>A0A9P6ZPG5_9AGAM</name>
<dbReference type="Proteomes" id="UP000714275">
    <property type="component" value="Unassembled WGS sequence"/>
</dbReference>
<protein>
    <submittedName>
        <fullName evidence="2">Uncharacterized protein</fullName>
    </submittedName>
</protein>
<accession>A0A9P6ZPG5</accession>
<dbReference type="OrthoDB" id="2612965at2759"/>
<feature type="compositionally biased region" description="Basic and acidic residues" evidence="1">
    <location>
        <begin position="131"/>
        <end position="144"/>
    </location>
</feature>